<evidence type="ECO:0000256" key="1">
    <source>
        <dbReference type="ARBA" id="ARBA00006484"/>
    </source>
</evidence>
<dbReference type="InterPro" id="IPR002347">
    <property type="entry name" value="SDR_fam"/>
</dbReference>
<organism evidence="3 4">
    <name type="scientific">Solemya velesiana gill symbiont</name>
    <dbReference type="NCBI Taxonomy" id="1918948"/>
    <lineage>
        <taxon>Bacteria</taxon>
        <taxon>Pseudomonadati</taxon>
        <taxon>Pseudomonadota</taxon>
        <taxon>Gammaproteobacteria</taxon>
        <taxon>sulfur-oxidizing symbionts</taxon>
    </lineage>
</organism>
<dbReference type="PANTHER" id="PTHR43639">
    <property type="entry name" value="OXIDOREDUCTASE, SHORT-CHAIN DEHYDROGENASE/REDUCTASE FAMILY (AFU_ORTHOLOGUE AFUA_5G02870)"/>
    <property type="match status" value="1"/>
</dbReference>
<dbReference type="AlphaFoldDB" id="A0A1T2KWH8"/>
<dbReference type="EMBL" id="MPRJ01000015">
    <property type="protein sequence ID" value="OOZ37207.1"/>
    <property type="molecule type" value="Genomic_DNA"/>
</dbReference>
<dbReference type="FunFam" id="3.40.50.720:FF:000084">
    <property type="entry name" value="Short-chain dehydrogenase reductase"/>
    <property type="match status" value="1"/>
</dbReference>
<dbReference type="Gene3D" id="3.40.50.720">
    <property type="entry name" value="NAD(P)-binding Rossmann-like Domain"/>
    <property type="match status" value="1"/>
</dbReference>
<protein>
    <submittedName>
        <fullName evidence="3">Pteridine reductase</fullName>
    </submittedName>
</protein>
<comment type="caution">
    <text evidence="3">The sequence shown here is derived from an EMBL/GenBank/DDBJ whole genome shotgun (WGS) entry which is preliminary data.</text>
</comment>
<dbReference type="PANTHER" id="PTHR43639:SF1">
    <property type="entry name" value="SHORT-CHAIN DEHYDROGENASE_REDUCTASE FAMILY PROTEIN"/>
    <property type="match status" value="1"/>
</dbReference>
<dbReference type="PRINTS" id="PR00080">
    <property type="entry name" value="SDRFAMILY"/>
</dbReference>
<dbReference type="InterPro" id="IPR036291">
    <property type="entry name" value="NAD(P)-bd_dom_sf"/>
</dbReference>
<keyword evidence="2" id="KW-0560">Oxidoreductase</keyword>
<comment type="similarity">
    <text evidence="1">Belongs to the short-chain dehydrogenases/reductases (SDR) family.</text>
</comment>
<reference evidence="3 4" key="1">
    <citation type="submission" date="2016-11" db="EMBL/GenBank/DDBJ databases">
        <title>Mixed transmission modes and dynamic genome evolution in an obligate animal-bacterial symbiosis.</title>
        <authorList>
            <person name="Russell S.L."/>
            <person name="Corbett-Detig R.B."/>
            <person name="Cavanaugh C.M."/>
        </authorList>
    </citation>
    <scope>NUCLEOTIDE SEQUENCE [LARGE SCALE GENOMIC DNA]</scope>
    <source>
        <strain evidence="3">Se-Cadez</strain>
    </source>
</reference>
<sequence length="244" mass="26189">MKGKVALVTGAAHRIGATIARRLHGAGMDIGLHYRSSEAAAQALKEELEARRPESVKLIQADLHDTGSLPRVIAEIDAWRGRLDLLVNNASSFYPTPLESVEESHWDDLIGSNLKAPFFLAKAAASLLKASKGCVINLVDIHAERPLSGYPIYSMAKAGNAMMVKTLARELGPDVRVNGVAPGAILWPEEGLDDEAKETILSRTALKRPGNPEDIGGTVLFLAREANYITGQIIAVDGGRSVQH</sequence>
<dbReference type="NCBIfam" id="NF006598">
    <property type="entry name" value="PRK09135.1"/>
    <property type="match status" value="1"/>
</dbReference>
<gene>
    <name evidence="3" type="ORF">BOW51_03575</name>
</gene>
<evidence type="ECO:0000256" key="2">
    <source>
        <dbReference type="ARBA" id="ARBA00023002"/>
    </source>
</evidence>
<proteinExistence type="inferred from homology"/>
<keyword evidence="4" id="KW-1185">Reference proteome</keyword>
<dbReference type="Pfam" id="PF13561">
    <property type="entry name" value="adh_short_C2"/>
    <property type="match status" value="1"/>
</dbReference>
<evidence type="ECO:0000313" key="3">
    <source>
        <dbReference type="EMBL" id="OOZ37207.1"/>
    </source>
</evidence>
<dbReference type="SUPFAM" id="SSF51735">
    <property type="entry name" value="NAD(P)-binding Rossmann-fold domains"/>
    <property type="match status" value="1"/>
</dbReference>
<accession>A0A1T2KWH8</accession>
<name>A0A1T2KWH8_9GAMM</name>
<dbReference type="PRINTS" id="PR00081">
    <property type="entry name" value="GDHRDH"/>
</dbReference>
<dbReference type="Proteomes" id="UP000190896">
    <property type="component" value="Unassembled WGS sequence"/>
</dbReference>
<evidence type="ECO:0000313" key="4">
    <source>
        <dbReference type="Proteomes" id="UP000190896"/>
    </source>
</evidence>
<dbReference type="GO" id="GO:0016491">
    <property type="term" value="F:oxidoreductase activity"/>
    <property type="evidence" value="ECO:0007669"/>
    <property type="project" value="UniProtKB-KW"/>
</dbReference>